<accession>A0A0J9X9F3</accession>
<dbReference type="Pfam" id="PF11864">
    <property type="entry name" value="DUF3384"/>
    <property type="match status" value="1"/>
</dbReference>
<dbReference type="InterPro" id="IPR000331">
    <property type="entry name" value="Rap/Ran_GAP_dom"/>
</dbReference>
<dbReference type="Pfam" id="PF02145">
    <property type="entry name" value="Rap_GAP"/>
    <property type="match status" value="1"/>
</dbReference>
<dbReference type="PROSITE" id="PS50085">
    <property type="entry name" value="RAPGAP"/>
    <property type="match status" value="1"/>
</dbReference>
<evidence type="ECO:0000256" key="1">
    <source>
        <dbReference type="ARBA" id="ARBA00022468"/>
    </source>
</evidence>
<dbReference type="PANTHER" id="PTHR10063:SF11">
    <property type="entry name" value="RHO GTPASE-ACTIVATING PROTEIN CG5521-RELATED"/>
    <property type="match status" value="1"/>
</dbReference>
<gene>
    <name evidence="4" type="ORF">BN980_GECA05s07160g</name>
</gene>
<feature type="compositionally biased region" description="Polar residues" evidence="2">
    <location>
        <begin position="24"/>
        <end position="40"/>
    </location>
</feature>
<sequence length="1541" mass="174842">MSRSKNSGSGFGGLFGKFSKSFKTQPSGTSKTSSPPIRTSQDLSLALKRTSALDNYDKSSRLEAVERIKQTPPALFSIEKITSFIEPLLRDPDNDCRRAGFELMTLCIEHDVNSYRQIYYSYIVQYWFLEGLDLQITALQKMTNNGTNALDLFETNHRLPLLINEWLREVSRLVVEKPIIPYSNKLYPLLDFTNALIEHNSRLFRKSDVLGLLKEIIPICKKTFLDQDVLNCSEIFHSLIKYAFLPMEKLTEVVEMLCLSYNNGNDTLKEQCWDILVTASKSNISNNIFISLCKLLEKDPSPRGFSLFKGASQFLQKLLAIYAEEGREENLTNRKVMQAYVTSIDACYEVDLTCYIETLSSIYNLLQNPKTLDRFSYDSWESGYSPFEVVYQISCFNDLKKYYSHEPLPILAENLLKVQKRHNRLPDGAKVIELENVTVSILKKIIDLVADLYESDSFKGSKESLIDFFLDVKAFIEDKHAFIVINHFQNSHFCDPLSNNWKNNASLLVRAFFNDFSWSSEVRMSVIDVIYDSYTLAREFRDSTEISEFLTTIYTNINMEQNPEVLDKMMLTFEQISNDCTLDIFETLSDLFLKSVADISRRRSVGSYISVGTDFTNGRTPAFSSMTPSTHAAGGSINGASTNIIPSASIDTRRRVYALAYCKIFVNTYRSSSVKAQMAYMNLIKICRSSSNDPLSFIEAARLLFRIRVTEDNFIYLTSPDNLDILSAVVGHYEVPVDDNDNHTSLASWSFPETAQIPYLTNSEIEDGRMSILSDPPDSFSMFEGGLPVFYDTSGGLDKPSWVLKLLSEDNDNQPKTNNYELDISEWLHEIIRVIENNTNIEILSYVWAHLGSQLSNVQLFQKVPRQIDHLRKIILDKFNTRQYIGIYKFDIKVTALLTLPYFIPYIEGNSKRGKDLISFFALGLSNENTIIPSLHCLISSCLEIPHLVQPQLSEILKILETKVTINLEITFAIFDFLLLLAKLPAVTENLTQGDYKLIFGAALKYIQSISENTRRDLSSNHPDDLYGSISTSRCVLAFSYSVMSTWFLTLKLPNRKFMVTYLIKNLSLAQDLQTDMDPLSLSFVELISRFSFSNIDLNTKPRQTFPGEKDRNSSCTISNWLYGSSIVSIRTSGSTGESYIKIRRPTGTDLYHLTPDQLMLPGWMEDSTLGLKENISGPDGSERLRIDSTGIFSPSYIFLQLMVPVDPDVMAEPVTIPFDERLQKVFRDIDSTPVIDWGKVGVVYIEPGQNASPDIFRNIMGSMKFNKFLNDIGKLVRLKDNHKLYTVGMDVDPNADGDYAYVWSDKTTQLIFESPSLTHMGNNEENSTPLSIENHLVKILFDESGLAFDSTLLDSPTSFINIVITPVSFSSLKGFENNLDKEPVSPSLIPVPNRKELKANELKQFYKVRIYRKSDLFPFSFLADQAKIVSEQNLAGFVRSLAINACKLATVFQGGPISNWQVRLELVNSLKKSTMYNNPAFDQSRQFGQTSAQHTLHSRNAPADDIEISNVTQSFLEQLQEEPPKKDVPGVSQSFLDQLQ</sequence>
<dbReference type="Pfam" id="PF03542">
    <property type="entry name" value="Tuberin"/>
    <property type="match status" value="1"/>
</dbReference>
<dbReference type="Gene3D" id="3.40.50.11210">
    <property type="entry name" value="Rap/Ran-GAP"/>
    <property type="match status" value="1"/>
</dbReference>
<keyword evidence="1" id="KW-0343">GTPase activation</keyword>
<dbReference type="EMBL" id="CCBN010000005">
    <property type="protein sequence ID" value="CDO53786.1"/>
    <property type="molecule type" value="Genomic_DNA"/>
</dbReference>
<dbReference type="InterPro" id="IPR027107">
    <property type="entry name" value="Tuberin/Ral-act_asu"/>
</dbReference>
<dbReference type="GO" id="GO:0005096">
    <property type="term" value="F:GTPase activator activity"/>
    <property type="evidence" value="ECO:0007669"/>
    <property type="project" value="UniProtKB-KW"/>
</dbReference>
<dbReference type="InterPro" id="IPR035974">
    <property type="entry name" value="Rap/Ran-GAP_sf"/>
</dbReference>
<protein>
    <recommendedName>
        <fullName evidence="3">Rap-GAP domain-containing protein</fullName>
    </recommendedName>
</protein>
<dbReference type="InterPro" id="IPR018515">
    <property type="entry name" value="Tuberin-type_domain"/>
</dbReference>
<evidence type="ECO:0000313" key="4">
    <source>
        <dbReference type="EMBL" id="CDO53786.1"/>
    </source>
</evidence>
<dbReference type="GO" id="GO:0005634">
    <property type="term" value="C:nucleus"/>
    <property type="evidence" value="ECO:0007669"/>
    <property type="project" value="InterPro"/>
</dbReference>
<dbReference type="GO" id="GO:0005737">
    <property type="term" value="C:cytoplasm"/>
    <property type="evidence" value="ECO:0007669"/>
    <property type="project" value="TreeGrafter"/>
</dbReference>
<dbReference type="SUPFAM" id="SSF111347">
    <property type="entry name" value="Rap/Ran-GAP"/>
    <property type="match status" value="1"/>
</dbReference>
<dbReference type="OrthoDB" id="19311at2759"/>
<keyword evidence="5" id="KW-1185">Reference proteome</keyword>
<feature type="compositionally biased region" description="Polar residues" evidence="2">
    <location>
        <begin position="1532"/>
        <end position="1541"/>
    </location>
</feature>
<feature type="region of interest" description="Disordered" evidence="2">
    <location>
        <begin position="18"/>
        <end position="40"/>
    </location>
</feature>
<dbReference type="InterPro" id="IPR016024">
    <property type="entry name" value="ARM-type_fold"/>
</dbReference>
<proteinExistence type="predicted"/>
<dbReference type="Proteomes" id="UP000242525">
    <property type="component" value="Unassembled WGS sequence"/>
</dbReference>
<reference evidence="4" key="1">
    <citation type="submission" date="2014-03" db="EMBL/GenBank/DDBJ databases">
        <authorList>
            <person name="Casaregola S."/>
        </authorList>
    </citation>
    <scope>NUCLEOTIDE SEQUENCE [LARGE SCALE GENOMIC DNA]</scope>
    <source>
        <strain evidence="4">CLIB 918</strain>
    </source>
</reference>
<dbReference type="InterPro" id="IPR024584">
    <property type="entry name" value="Tuberin_N"/>
</dbReference>
<evidence type="ECO:0000259" key="3">
    <source>
        <dbReference type="PROSITE" id="PS50085"/>
    </source>
</evidence>
<dbReference type="SUPFAM" id="SSF48371">
    <property type="entry name" value="ARM repeat"/>
    <property type="match status" value="1"/>
</dbReference>
<organism evidence="4 5">
    <name type="scientific">Geotrichum candidum</name>
    <name type="common">Oospora lactis</name>
    <name type="synonym">Dipodascus geotrichum</name>
    <dbReference type="NCBI Taxonomy" id="1173061"/>
    <lineage>
        <taxon>Eukaryota</taxon>
        <taxon>Fungi</taxon>
        <taxon>Dikarya</taxon>
        <taxon>Ascomycota</taxon>
        <taxon>Saccharomycotina</taxon>
        <taxon>Dipodascomycetes</taxon>
        <taxon>Dipodascales</taxon>
        <taxon>Dipodascaceae</taxon>
        <taxon>Geotrichum</taxon>
    </lineage>
</organism>
<feature type="domain" description="Rap-GAP" evidence="3">
    <location>
        <begin position="1227"/>
        <end position="1471"/>
    </location>
</feature>
<evidence type="ECO:0000256" key="2">
    <source>
        <dbReference type="SAM" id="MobiDB-lite"/>
    </source>
</evidence>
<comment type="caution">
    <text evidence="4">The sequence shown here is derived from an EMBL/GenBank/DDBJ whole genome shotgun (WGS) entry which is preliminary data.</text>
</comment>
<dbReference type="GO" id="GO:0051056">
    <property type="term" value="P:regulation of small GTPase mediated signal transduction"/>
    <property type="evidence" value="ECO:0007669"/>
    <property type="project" value="InterPro"/>
</dbReference>
<feature type="region of interest" description="Disordered" evidence="2">
    <location>
        <begin position="1521"/>
        <end position="1541"/>
    </location>
</feature>
<dbReference type="STRING" id="1173061.A0A0J9X9F3"/>
<name>A0A0J9X9F3_GEOCN</name>
<evidence type="ECO:0000313" key="5">
    <source>
        <dbReference type="Proteomes" id="UP000242525"/>
    </source>
</evidence>
<dbReference type="PANTHER" id="PTHR10063">
    <property type="entry name" value="TUBERIN"/>
    <property type="match status" value="1"/>
</dbReference>